<accession>A0A8S5SW08</accession>
<proteinExistence type="predicted"/>
<protein>
    <submittedName>
        <fullName evidence="1">Uncharacterized protein</fullName>
    </submittedName>
</protein>
<organism evidence="1">
    <name type="scientific">Siphoviridae sp. ctZHD14</name>
    <dbReference type="NCBI Taxonomy" id="2827891"/>
    <lineage>
        <taxon>Viruses</taxon>
        <taxon>Duplodnaviria</taxon>
        <taxon>Heunggongvirae</taxon>
        <taxon>Uroviricota</taxon>
        <taxon>Caudoviricetes</taxon>
    </lineage>
</organism>
<name>A0A8S5SW08_9CAUD</name>
<evidence type="ECO:0000313" key="1">
    <source>
        <dbReference type="EMBL" id="DAF55276.1"/>
    </source>
</evidence>
<dbReference type="EMBL" id="BK032687">
    <property type="protein sequence ID" value="DAF55276.1"/>
    <property type="molecule type" value="Genomic_DNA"/>
</dbReference>
<sequence>MYLSLRCDECENTNCKVRPCSIGRNVGCSRLVTEEQSIKYYHYMKEVLPFLKGFKPEAEKREYVEILNFLQEIYVAPVGREIRFKEK</sequence>
<reference evidence="1" key="1">
    <citation type="journal article" date="2021" name="Proc. Natl. Acad. Sci. U.S.A.">
        <title>A Catalog of Tens of Thousands of Viruses from Human Metagenomes Reveals Hidden Associations with Chronic Diseases.</title>
        <authorList>
            <person name="Tisza M.J."/>
            <person name="Buck C.B."/>
        </authorList>
    </citation>
    <scope>NUCLEOTIDE SEQUENCE</scope>
    <source>
        <strain evidence="1">CtZHD14</strain>
    </source>
</reference>